<dbReference type="EMBL" id="CALSDN010000005">
    <property type="protein sequence ID" value="CAH6721290.1"/>
    <property type="molecule type" value="Genomic_DNA"/>
</dbReference>
<evidence type="ECO:0000313" key="1">
    <source>
        <dbReference type="EMBL" id="CAH6721290.1"/>
    </source>
</evidence>
<comment type="caution">
    <text evidence="1">The sequence shown here is derived from an EMBL/GenBank/DDBJ whole genome shotgun (WGS) entry which is preliminary data.</text>
</comment>
<proteinExistence type="predicted"/>
<keyword evidence="2" id="KW-1185">Reference proteome</keyword>
<accession>A0ACA9Y8D7</accession>
<dbReference type="Proteomes" id="UP001152531">
    <property type="component" value="Unassembled WGS sequence"/>
</dbReference>
<sequence>MDKTSPKKFFGSRNSEIESPTRSRGLSPNRSILSSTSPSRSTKSPTRSLVQVLLPKFARSHNSITTEQFQQQLEYHGRDLRARDISNVSSNDFADTSSEGSKSQAELDAESLEDIFKEYHDDHKSFVFKEDFDEGDKTKSTIDRPDRFSRSFEKSLDKLAKDILDDDYTDSSTSRRYFDASNVSGSSKNASSDKNTSSSSERKKFFDTSEHTDTNNTSERILNSFKYHNSLISLNSEELLNKLEHKSLNELSEKSFDDHKVANTIEPIVLYRVRDNQSPKLIEISSPQQVHFHDSDISTDNSLHSIEVPTKEYSDDFLPTFGPQVRRPPPNIPIDSLDKFNQHEKMYDTSPKANYNPTFPHFNTTRPEEHHHNYTSSETTKINDSPTLLAGYPIVKSGSAISSPNITNDYYSDEELFLNEKFKSPKFFTWKYFTVMMILGLIIPPVYFLLSLGIFDKLSNEKNYYTGIYYKQQYSINHSRVVKFSPFQKTISFLIGLFWFAIILAMIGVGFGLTQ</sequence>
<organism evidence="1 2">
    <name type="scientific">[Candida] jaroonii</name>
    <dbReference type="NCBI Taxonomy" id="467808"/>
    <lineage>
        <taxon>Eukaryota</taxon>
        <taxon>Fungi</taxon>
        <taxon>Dikarya</taxon>
        <taxon>Ascomycota</taxon>
        <taxon>Saccharomycotina</taxon>
        <taxon>Pichiomycetes</taxon>
        <taxon>Debaryomycetaceae</taxon>
        <taxon>Yamadazyma</taxon>
    </lineage>
</organism>
<evidence type="ECO:0000313" key="2">
    <source>
        <dbReference type="Proteomes" id="UP001152531"/>
    </source>
</evidence>
<name>A0ACA9Y8D7_9ASCO</name>
<protein>
    <submittedName>
        <fullName evidence="1">Uncharacterized protein</fullName>
    </submittedName>
</protein>
<reference evidence="1" key="1">
    <citation type="submission" date="2022-06" db="EMBL/GenBank/DDBJ databases">
        <authorList>
            <person name="Legras J.-L."/>
            <person name="Devillers H."/>
            <person name="Grondin C."/>
        </authorList>
    </citation>
    <scope>NUCLEOTIDE SEQUENCE</scope>
    <source>
        <strain evidence="1">CLIB 1444</strain>
    </source>
</reference>
<gene>
    <name evidence="1" type="ORF">CLIB1444_05S07800</name>
</gene>